<dbReference type="GO" id="GO:0016740">
    <property type="term" value="F:transferase activity"/>
    <property type="evidence" value="ECO:0007669"/>
    <property type="project" value="UniProtKB-KW"/>
</dbReference>
<dbReference type="PANTHER" id="PTHR36836">
    <property type="entry name" value="COLANIC ACID BIOSYNTHESIS PROTEIN WCAK"/>
    <property type="match status" value="1"/>
</dbReference>
<name>A0AAE3G5J7_9GAMM</name>
<keyword evidence="2" id="KW-0808">Transferase</keyword>
<dbReference type="RefSeq" id="WP_253479600.1">
    <property type="nucleotide sequence ID" value="NZ_JALJXV010000007.1"/>
</dbReference>
<reference evidence="2" key="1">
    <citation type="submission" date="2022-03" db="EMBL/GenBank/DDBJ databases">
        <title>Genomic Encyclopedia of Type Strains, Phase III (KMG-III): the genomes of soil and plant-associated and newly described type strains.</title>
        <authorList>
            <person name="Whitman W."/>
        </authorList>
    </citation>
    <scope>NUCLEOTIDE SEQUENCE</scope>
    <source>
        <strain evidence="2">ANL 6-2</strain>
    </source>
</reference>
<accession>A0AAE3G5J7</accession>
<evidence type="ECO:0000313" key="2">
    <source>
        <dbReference type="EMBL" id="MCP1675782.1"/>
    </source>
</evidence>
<proteinExistence type="predicted"/>
<dbReference type="Proteomes" id="UP001205843">
    <property type="component" value="Unassembled WGS sequence"/>
</dbReference>
<protein>
    <submittedName>
        <fullName evidence="2">Polysaccharide pyruvyl transferase WcaK-like protein</fullName>
    </submittedName>
</protein>
<dbReference type="Pfam" id="PF04230">
    <property type="entry name" value="PS_pyruv_trans"/>
    <property type="match status" value="1"/>
</dbReference>
<organism evidence="2 3">
    <name type="scientific">Natronocella acetinitrilica</name>
    <dbReference type="NCBI Taxonomy" id="414046"/>
    <lineage>
        <taxon>Bacteria</taxon>
        <taxon>Pseudomonadati</taxon>
        <taxon>Pseudomonadota</taxon>
        <taxon>Gammaproteobacteria</taxon>
        <taxon>Chromatiales</taxon>
        <taxon>Ectothiorhodospiraceae</taxon>
        <taxon>Natronocella</taxon>
    </lineage>
</organism>
<gene>
    <name evidence="2" type="ORF">J2T57_002937</name>
</gene>
<dbReference type="AlphaFoldDB" id="A0AAE3G5J7"/>
<dbReference type="EMBL" id="JALJXV010000007">
    <property type="protein sequence ID" value="MCP1675782.1"/>
    <property type="molecule type" value="Genomic_DNA"/>
</dbReference>
<evidence type="ECO:0000259" key="1">
    <source>
        <dbReference type="Pfam" id="PF04230"/>
    </source>
</evidence>
<feature type="domain" description="Polysaccharide pyruvyl transferase" evidence="1">
    <location>
        <begin position="29"/>
        <end position="342"/>
    </location>
</feature>
<evidence type="ECO:0000313" key="3">
    <source>
        <dbReference type="Proteomes" id="UP001205843"/>
    </source>
</evidence>
<comment type="caution">
    <text evidence="2">The sequence shown here is derived from an EMBL/GenBank/DDBJ whole genome shotgun (WGS) entry which is preliminary data.</text>
</comment>
<dbReference type="InterPro" id="IPR007345">
    <property type="entry name" value="Polysacch_pyruvyl_Trfase"/>
</dbReference>
<keyword evidence="3" id="KW-1185">Reference proteome</keyword>
<dbReference type="PANTHER" id="PTHR36836:SF1">
    <property type="entry name" value="COLANIC ACID BIOSYNTHESIS PROTEIN WCAK"/>
    <property type="match status" value="1"/>
</dbReference>
<sequence>MESVQKPAGALAGPSEASLLVLGGDADNNLGDQAILRGVCHALKAQVPDVRITLVSALPWDRIAERRIPGVCAVLPRGLRHWPAVLACAARQSGVLLAGGGLLQDDDSRIKMPYWAARLQSLRLANPALVAVSVGAGPLIHAESRWFARRVADATRSLSVRDQAAAQCLQTAIGRQVAVVPDPAFLLPVAESEAAEVLLARLGIPSGTPLIGVTFRRWFHVRGGVIPHRLRGRLGLDRGQGAAAMQRCLDQFASALQILANGMDGARLLLLPSYPLPHEGDLAACHALAQRLPKLQPRISVIRDAGLYKAVCGRLSLMISARMHPLILAASMGTPIVGLGYNQKFDGLFRMLDLPDAPLSLGRLGVEDCVDELVHRARGALVEHADIGRRAHALAERADAGISALLPSLGLVEPAR</sequence>